<accession>A0A4D6NN83</accession>
<protein>
    <submittedName>
        <fullName evidence="1">Uncharacterized protein</fullName>
    </submittedName>
</protein>
<reference evidence="1 2" key="1">
    <citation type="submission" date="2019-04" db="EMBL/GenBank/DDBJ databases">
        <title>An improved genome assembly and genetic linkage map for asparagus bean, Vigna unguiculata ssp. sesquipedialis.</title>
        <authorList>
            <person name="Xia Q."/>
            <person name="Zhang R."/>
            <person name="Dong Y."/>
        </authorList>
    </citation>
    <scope>NUCLEOTIDE SEQUENCE [LARGE SCALE GENOMIC DNA]</scope>
    <source>
        <tissue evidence="1">Leaf</tissue>
    </source>
</reference>
<evidence type="ECO:0000313" key="1">
    <source>
        <dbReference type="EMBL" id="QCE14472.1"/>
    </source>
</evidence>
<name>A0A4D6NN83_VIGUN</name>
<organism evidence="1 2">
    <name type="scientific">Vigna unguiculata</name>
    <name type="common">Cowpea</name>
    <dbReference type="NCBI Taxonomy" id="3917"/>
    <lineage>
        <taxon>Eukaryota</taxon>
        <taxon>Viridiplantae</taxon>
        <taxon>Streptophyta</taxon>
        <taxon>Embryophyta</taxon>
        <taxon>Tracheophyta</taxon>
        <taxon>Spermatophyta</taxon>
        <taxon>Magnoliopsida</taxon>
        <taxon>eudicotyledons</taxon>
        <taxon>Gunneridae</taxon>
        <taxon>Pentapetalae</taxon>
        <taxon>rosids</taxon>
        <taxon>fabids</taxon>
        <taxon>Fabales</taxon>
        <taxon>Fabaceae</taxon>
        <taxon>Papilionoideae</taxon>
        <taxon>50 kb inversion clade</taxon>
        <taxon>NPAAA clade</taxon>
        <taxon>indigoferoid/millettioid clade</taxon>
        <taxon>Phaseoleae</taxon>
        <taxon>Vigna</taxon>
    </lineage>
</organism>
<dbReference type="EMBL" id="CP039355">
    <property type="protein sequence ID" value="QCE14472.1"/>
    <property type="molecule type" value="Genomic_DNA"/>
</dbReference>
<sequence length="211" mass="23296">MLTKFNWVDESVAFGLHVMLVWLGYVDSMNGSETEVSLGLNGISGCLGCDWVVFGHPEAADCGSLEVWLSGQSGVGKNFSSGGNQFNPFGGCKLIPLFLNSVPTSSANRATIHGGGRKSLFGTRYRKFLGEISWPNHTKKLHSVQQNWPPDLMLSVHAKTIQVLQRLDHFFNQQPALWQQEAAVVISSRIPTWLIDAMTPGQWTYQGLFVL</sequence>
<dbReference type="Proteomes" id="UP000501690">
    <property type="component" value="Linkage Group LG11"/>
</dbReference>
<proteinExistence type="predicted"/>
<dbReference type="AlphaFoldDB" id="A0A4D6NN83"/>
<evidence type="ECO:0000313" key="2">
    <source>
        <dbReference type="Proteomes" id="UP000501690"/>
    </source>
</evidence>
<keyword evidence="2" id="KW-1185">Reference proteome</keyword>
<gene>
    <name evidence="1" type="ORF">DEO72_LG11g1472</name>
</gene>